<feature type="repeat" description="WD" evidence="5">
    <location>
        <begin position="131"/>
        <end position="163"/>
    </location>
</feature>
<dbReference type="InterPro" id="IPR036322">
    <property type="entry name" value="WD40_repeat_dom_sf"/>
</dbReference>
<name>A0A7S7RGL0_CRYPV</name>
<dbReference type="PROSITE" id="PS50082">
    <property type="entry name" value="WD_REPEATS_2"/>
    <property type="match status" value="6"/>
</dbReference>
<protein>
    <recommendedName>
        <fullName evidence="7">U3 small nucleolar RNA-associated protein 13 C-terminal domain-containing protein</fullName>
    </recommendedName>
</protein>
<dbReference type="PANTHER" id="PTHR19854:SF15">
    <property type="entry name" value="TRANSDUCIN BETA-LIKE PROTEIN 3"/>
    <property type="match status" value="1"/>
</dbReference>
<accession>A0A7S7RGL0</accession>
<dbReference type="InterPro" id="IPR013934">
    <property type="entry name" value="Utp13_C"/>
</dbReference>
<dbReference type="GO" id="GO:0000472">
    <property type="term" value="P:endonucleolytic cleavage to generate mature 5'-end of SSU-rRNA from (SSU-rRNA, 5.8S rRNA, LSU-rRNA)"/>
    <property type="evidence" value="ECO:0007669"/>
    <property type="project" value="TreeGrafter"/>
</dbReference>
<dbReference type="EMBL" id="CP044419">
    <property type="protein sequence ID" value="QOY41981.1"/>
    <property type="molecule type" value="Genomic_DNA"/>
</dbReference>
<keyword evidence="4" id="KW-0539">Nucleus</keyword>
<feature type="repeat" description="WD" evidence="5">
    <location>
        <begin position="677"/>
        <end position="718"/>
    </location>
</feature>
<feature type="repeat" description="WD" evidence="5">
    <location>
        <begin position="570"/>
        <end position="610"/>
    </location>
</feature>
<dbReference type="Pfam" id="PF08625">
    <property type="entry name" value="Utp13"/>
    <property type="match status" value="1"/>
</dbReference>
<dbReference type="PROSITE" id="PS50294">
    <property type="entry name" value="WD_REPEATS_REGION"/>
    <property type="match status" value="4"/>
</dbReference>
<dbReference type="SUPFAM" id="SSF50978">
    <property type="entry name" value="WD40 repeat-like"/>
    <property type="match status" value="2"/>
</dbReference>
<dbReference type="PRINTS" id="PR00320">
    <property type="entry name" value="GPROTEINBRPT"/>
</dbReference>
<evidence type="ECO:0000313" key="8">
    <source>
        <dbReference type="EMBL" id="QOY41981.1"/>
    </source>
</evidence>
<dbReference type="InterPro" id="IPR015943">
    <property type="entry name" value="WD40/YVTN_repeat-like_dom_sf"/>
</dbReference>
<evidence type="ECO:0000259" key="7">
    <source>
        <dbReference type="Pfam" id="PF08625"/>
    </source>
</evidence>
<feature type="domain" description="U3 small nucleolar RNA-associated protein 13 C-terminal" evidence="7">
    <location>
        <begin position="848"/>
        <end position="1001"/>
    </location>
</feature>
<reference evidence="8 9" key="1">
    <citation type="submission" date="2019-09" db="EMBL/GenBank/DDBJ databases">
        <title>Consistent, comparative and evidence-based genome assembly and annotation for Cryptosporidium parvum, C. hominis and C. tyzzeri.</title>
        <authorList>
            <person name="Baptista R.P."/>
            <person name="Li Y."/>
            <person name="Sateriale A."/>
            <person name="Ansell B."/>
            <person name="Jex A."/>
            <person name="Sanders M."/>
            <person name="Brooks K."/>
            <person name="Tracey A."/>
            <person name="Berriman M."/>
            <person name="Striepen B."/>
            <person name="Cotton J.A."/>
            <person name="Kissinger J.C."/>
        </authorList>
    </citation>
    <scope>NUCLEOTIDE SEQUENCE [LARGE SCALE GENOMIC DNA]</scope>
    <source>
        <strain evidence="8 9">IOWA-ATCC</strain>
    </source>
</reference>
<dbReference type="PROSITE" id="PS00678">
    <property type="entry name" value="WD_REPEATS_1"/>
    <property type="match status" value="3"/>
</dbReference>
<dbReference type="AlphaFoldDB" id="A0A7S7RGL0"/>
<evidence type="ECO:0000256" key="1">
    <source>
        <dbReference type="ARBA" id="ARBA00004604"/>
    </source>
</evidence>
<dbReference type="Gene3D" id="2.130.10.10">
    <property type="entry name" value="YVTN repeat-like/Quinoprotein amine dehydrogenase"/>
    <property type="match status" value="3"/>
</dbReference>
<feature type="repeat" description="WD" evidence="5">
    <location>
        <begin position="635"/>
        <end position="667"/>
    </location>
</feature>
<dbReference type="Pfam" id="PF00400">
    <property type="entry name" value="WD40"/>
    <property type="match status" value="6"/>
</dbReference>
<dbReference type="GO" id="GO:0000480">
    <property type="term" value="P:endonucleolytic cleavage in 5'-ETS of tricistronic rRNA transcript (SSU-rRNA, 5.8S rRNA, LSU-rRNA)"/>
    <property type="evidence" value="ECO:0007669"/>
    <property type="project" value="TreeGrafter"/>
</dbReference>
<feature type="repeat" description="WD" evidence="5">
    <location>
        <begin position="528"/>
        <end position="569"/>
    </location>
</feature>
<feature type="region of interest" description="Disordered" evidence="6">
    <location>
        <begin position="467"/>
        <end position="490"/>
    </location>
</feature>
<dbReference type="Proteomes" id="UP000593906">
    <property type="component" value="Chromosome 4"/>
</dbReference>
<dbReference type="GO" id="GO:0030686">
    <property type="term" value="C:90S preribosome"/>
    <property type="evidence" value="ECO:0007669"/>
    <property type="project" value="TreeGrafter"/>
</dbReference>
<proteinExistence type="predicted"/>
<feature type="repeat" description="WD" evidence="5">
    <location>
        <begin position="719"/>
        <end position="760"/>
    </location>
</feature>
<sequence>MNTGLVTSSDPILSSSWTKYKVFKKLYSGGKVEYDNYSKVLFMLCDGCILAVSIEKGPFVISTIGPYNEDESLGTEHSEEIVTFGYFNKNINNRLILTIGSKGIFRLWKVIIKHDELGILNSVQFEYLRSWKSGQASIAEIEFDSTGQYVSTGGTDGTIQIYDAIGGFTTHNFKAHKSLITKLKFHNKRWLLFSTCVEGFIIIYDLTTNKIIVETNCHYSLIHSFDLFEINSNSNSLGGLVTSGADNMINIWDLDQIPCSDSIGVFNNNTYKDNQGDLNVSNKKRKKDHHSKSEKDMNKFELKPIKQIHTTETAFSLKCTPNELNLKDNGDNDKINHKNSHKVNSKKKCPWIILSGNEKSGLQIWNPIEGSSIKTLSPSSYSSNQSAILYMFLDHQKESLNSRRSANSFLILVTEDRNIVILSYPSLKLFTTFFGNTPDYIQLALFINNDPNNQSCLDSKDNCNVDINDDDDDNNNNNNNSVGTGDHDRDNILSFNDNSKSISCVILDSTETPQIMSLNKYPFYKSTLIGHTSTVLTMDISKCSNIIATGSKDETIRIWSTYNQECLSVLTGHTSLITALSFQKKPFIRGNTSFYLFSASNDNTLKAWNIANVMSKDLSKSCNNESNSIIAIHNVIAHKKEINHINISHNDKLISTCSEDKTIKIWSFPDLKLQGTCKGHLSGVWQSSFSPIEKIVASASSDSTIKIWNLNNFQCTKTLQGHDGSVLQVDFLGNGLQIISCGSDNLIKLWNINTGECIKSFSGHNDRIWTLNLLKESNFTQSSINNNNQKSNQSILNDTGSSSSLQKTRFMVTGGSDSQLILWMDNTKQVEDEKNLQNLKRIEDLNEIDMLFNRKEYINALNLSLGQKLQYKTYLILENLLKPCFNHEELFKTLNSEENSNDTTTQNEINCIKSVVEWIKSLQTQELSTLFTFMLEWITISKTVWISNSLMYIILSKIEANKLYQIEGFVQIVQAFRSYNTKIQVHLSSIYQKSYILDYLFLSNQISQANDPINFNKKGINNQNNLKDQALGLTLDTLFKNQ</sequence>
<organism evidence="8 9">
    <name type="scientific">Cryptosporidium parvum</name>
    <dbReference type="NCBI Taxonomy" id="5807"/>
    <lineage>
        <taxon>Eukaryota</taxon>
        <taxon>Sar</taxon>
        <taxon>Alveolata</taxon>
        <taxon>Apicomplexa</taxon>
        <taxon>Conoidasida</taxon>
        <taxon>Coccidia</taxon>
        <taxon>Eucoccidiorida</taxon>
        <taxon>Eimeriorina</taxon>
        <taxon>Cryptosporidiidae</taxon>
        <taxon>Cryptosporidium</taxon>
    </lineage>
</organism>
<evidence type="ECO:0000256" key="2">
    <source>
        <dbReference type="ARBA" id="ARBA00022574"/>
    </source>
</evidence>
<feature type="region of interest" description="Disordered" evidence="6">
    <location>
        <begin position="276"/>
        <end position="298"/>
    </location>
</feature>
<dbReference type="InterPro" id="IPR020472">
    <property type="entry name" value="WD40_PAC1"/>
</dbReference>
<gene>
    <name evidence="8" type="ORF">CPATCC_001575</name>
</gene>
<evidence type="ECO:0000256" key="4">
    <source>
        <dbReference type="ARBA" id="ARBA00023242"/>
    </source>
</evidence>
<dbReference type="GO" id="GO:0034511">
    <property type="term" value="F:U3 snoRNA binding"/>
    <property type="evidence" value="ECO:0007669"/>
    <property type="project" value="TreeGrafter"/>
</dbReference>
<dbReference type="PANTHER" id="PTHR19854">
    <property type="entry name" value="TRANSDUCIN BETA-LIKE 3"/>
    <property type="match status" value="1"/>
</dbReference>
<keyword evidence="2 5" id="KW-0853">WD repeat</keyword>
<evidence type="ECO:0000256" key="6">
    <source>
        <dbReference type="SAM" id="MobiDB-lite"/>
    </source>
</evidence>
<evidence type="ECO:0000313" key="9">
    <source>
        <dbReference type="Proteomes" id="UP000593906"/>
    </source>
</evidence>
<dbReference type="InterPro" id="IPR019775">
    <property type="entry name" value="WD40_repeat_CS"/>
</dbReference>
<dbReference type="VEuPathDB" id="CryptoDB:CPATCC_0018040"/>
<evidence type="ECO:0000256" key="5">
    <source>
        <dbReference type="PROSITE-ProRule" id="PRU00221"/>
    </source>
</evidence>
<dbReference type="CDD" id="cd00200">
    <property type="entry name" value="WD40"/>
    <property type="match status" value="1"/>
</dbReference>
<evidence type="ECO:0000256" key="3">
    <source>
        <dbReference type="ARBA" id="ARBA00022737"/>
    </source>
</evidence>
<comment type="subcellular location">
    <subcellularLocation>
        <location evidence="1">Nucleus</location>
        <location evidence="1">Nucleolus</location>
    </subcellularLocation>
</comment>
<dbReference type="SMART" id="SM00320">
    <property type="entry name" value="WD40"/>
    <property type="match status" value="9"/>
</dbReference>
<dbReference type="OMA" id="PYVQRHF"/>
<keyword evidence="3" id="KW-0677">Repeat</keyword>
<dbReference type="InterPro" id="IPR001680">
    <property type="entry name" value="WD40_rpt"/>
</dbReference>
<dbReference type="GO" id="GO:0032040">
    <property type="term" value="C:small-subunit processome"/>
    <property type="evidence" value="ECO:0007669"/>
    <property type="project" value="InterPro"/>
</dbReference>